<keyword evidence="4 6" id="KW-1133">Transmembrane helix</keyword>
<evidence type="ECO:0000256" key="3">
    <source>
        <dbReference type="ARBA" id="ARBA00022692"/>
    </source>
</evidence>
<evidence type="ECO:0000256" key="4">
    <source>
        <dbReference type="ARBA" id="ARBA00022989"/>
    </source>
</evidence>
<dbReference type="AlphaFoldDB" id="V4B4H9"/>
<sequence>MGSDSSVLADIFRIILILINICFVLIGLALMACGIVVKFFLGVILKSSLLTGALEDVYQGINKGQEVPKNLDFGAFTNEAGLALIIIGVIIFGISIFACCGACYKWRPFLVVFSILVIILVIGEAAATGLLASKTSPIHENARKELKNLLKVEYNCAGTNAFSATLNLLMFGMNCCGINGQDDFKTLALKYKDASVKIPPSCCKLVEEDNKKKPMECQKSPTGDNSYQTGCYDSFLNLLTSGNKWAIPIVVAVMLLQVLEVVFSAYIIRNIGKGSVGAV</sequence>
<dbReference type="PIRSF" id="PIRSF002419">
    <property type="entry name" value="Tetraspanin"/>
    <property type="match status" value="1"/>
</dbReference>
<evidence type="ECO:0000256" key="6">
    <source>
        <dbReference type="RuleBase" id="RU361218"/>
    </source>
</evidence>
<dbReference type="PANTHER" id="PTHR19282">
    <property type="entry name" value="TETRASPANIN"/>
    <property type="match status" value="1"/>
</dbReference>
<dbReference type="GO" id="GO:0005886">
    <property type="term" value="C:plasma membrane"/>
    <property type="evidence" value="ECO:0007669"/>
    <property type="project" value="TreeGrafter"/>
</dbReference>
<dbReference type="Gene3D" id="1.10.1450.10">
    <property type="entry name" value="Tetraspanin"/>
    <property type="match status" value="1"/>
</dbReference>
<dbReference type="RefSeq" id="XP_009065939.1">
    <property type="nucleotide sequence ID" value="XM_009067691.1"/>
</dbReference>
<evidence type="ECO:0000313" key="8">
    <source>
        <dbReference type="Proteomes" id="UP000030746"/>
    </source>
</evidence>
<feature type="transmembrane region" description="Helical" evidence="6">
    <location>
        <begin position="245"/>
        <end position="268"/>
    </location>
</feature>
<evidence type="ECO:0000256" key="1">
    <source>
        <dbReference type="ARBA" id="ARBA00004141"/>
    </source>
</evidence>
<dbReference type="PANTHER" id="PTHR19282:SF544">
    <property type="entry name" value="TETRASPANIN"/>
    <property type="match status" value="1"/>
</dbReference>
<dbReference type="Proteomes" id="UP000030746">
    <property type="component" value="Unassembled WGS sequence"/>
</dbReference>
<dbReference type="GeneID" id="20250203"/>
<proteinExistence type="inferred from homology"/>
<name>V4B4H9_LOTGI</name>
<keyword evidence="8" id="KW-1185">Reference proteome</keyword>
<feature type="transmembrane region" description="Helical" evidence="6">
    <location>
        <begin position="80"/>
        <end position="102"/>
    </location>
</feature>
<dbReference type="InterPro" id="IPR008952">
    <property type="entry name" value="Tetraspanin_EC2_sf"/>
</dbReference>
<gene>
    <name evidence="7" type="ORF">LOTGIDRAFT_236635</name>
</gene>
<dbReference type="KEGG" id="lgi:LOTGIDRAFT_236635"/>
<reference evidence="7 8" key="1">
    <citation type="journal article" date="2013" name="Nature">
        <title>Insights into bilaterian evolution from three spiralian genomes.</title>
        <authorList>
            <person name="Simakov O."/>
            <person name="Marletaz F."/>
            <person name="Cho S.J."/>
            <person name="Edsinger-Gonzales E."/>
            <person name="Havlak P."/>
            <person name="Hellsten U."/>
            <person name="Kuo D.H."/>
            <person name="Larsson T."/>
            <person name="Lv J."/>
            <person name="Arendt D."/>
            <person name="Savage R."/>
            <person name="Osoegawa K."/>
            <person name="de Jong P."/>
            <person name="Grimwood J."/>
            <person name="Chapman J.A."/>
            <person name="Shapiro H."/>
            <person name="Aerts A."/>
            <person name="Otillar R.P."/>
            <person name="Terry A.Y."/>
            <person name="Boore J.L."/>
            <person name="Grigoriev I.V."/>
            <person name="Lindberg D.R."/>
            <person name="Seaver E.C."/>
            <person name="Weisblat D.A."/>
            <person name="Putnam N.H."/>
            <person name="Rokhsar D.S."/>
        </authorList>
    </citation>
    <scope>NUCLEOTIDE SEQUENCE [LARGE SCALE GENOMIC DNA]</scope>
</reference>
<dbReference type="EMBL" id="KB203711">
    <property type="protein sequence ID" value="ESO83334.1"/>
    <property type="molecule type" value="Genomic_DNA"/>
</dbReference>
<protein>
    <recommendedName>
        <fullName evidence="6">Tetraspanin</fullName>
    </recommendedName>
</protein>
<evidence type="ECO:0000256" key="5">
    <source>
        <dbReference type="ARBA" id="ARBA00023136"/>
    </source>
</evidence>
<dbReference type="OMA" id="CISFMAC"/>
<comment type="subcellular location">
    <subcellularLocation>
        <location evidence="1 6">Membrane</location>
        <topology evidence="1 6">Multi-pass membrane protein</topology>
    </subcellularLocation>
</comment>
<organism evidence="7 8">
    <name type="scientific">Lottia gigantea</name>
    <name type="common">Giant owl limpet</name>
    <dbReference type="NCBI Taxonomy" id="225164"/>
    <lineage>
        <taxon>Eukaryota</taxon>
        <taxon>Metazoa</taxon>
        <taxon>Spiralia</taxon>
        <taxon>Lophotrochozoa</taxon>
        <taxon>Mollusca</taxon>
        <taxon>Gastropoda</taxon>
        <taxon>Patellogastropoda</taxon>
        <taxon>Lottioidea</taxon>
        <taxon>Lottiidae</taxon>
        <taxon>Lottia</taxon>
    </lineage>
</organism>
<comment type="similarity">
    <text evidence="2 6">Belongs to the tetraspanin (TM4SF) family.</text>
</comment>
<feature type="transmembrane region" description="Helical" evidence="6">
    <location>
        <begin position="109"/>
        <end position="132"/>
    </location>
</feature>
<evidence type="ECO:0000313" key="7">
    <source>
        <dbReference type="EMBL" id="ESO83334.1"/>
    </source>
</evidence>
<evidence type="ECO:0000256" key="2">
    <source>
        <dbReference type="ARBA" id="ARBA00006840"/>
    </source>
</evidence>
<dbReference type="OrthoDB" id="6279736at2759"/>
<dbReference type="SUPFAM" id="SSF48652">
    <property type="entry name" value="Tetraspanin"/>
    <property type="match status" value="1"/>
</dbReference>
<dbReference type="CTD" id="20250203"/>
<keyword evidence="5 6" id="KW-0472">Membrane</keyword>
<dbReference type="Pfam" id="PF00335">
    <property type="entry name" value="Tetraspanin"/>
    <property type="match status" value="1"/>
</dbReference>
<dbReference type="HOGENOM" id="CLU_055524_4_0_1"/>
<dbReference type="InterPro" id="IPR018499">
    <property type="entry name" value="Tetraspanin/Peripherin"/>
</dbReference>
<dbReference type="InterPro" id="IPR000301">
    <property type="entry name" value="Tetraspanin_animals"/>
</dbReference>
<accession>V4B4H9</accession>
<keyword evidence="3 6" id="KW-0812">Transmembrane</keyword>
<feature type="transmembrane region" description="Helical" evidence="6">
    <location>
        <begin position="12"/>
        <end position="41"/>
    </location>
</feature>